<organism evidence="3 4">
    <name type="scientific">Flavobacterium commune</name>
    <dbReference type="NCBI Taxonomy" id="1306519"/>
    <lineage>
        <taxon>Bacteria</taxon>
        <taxon>Pseudomonadati</taxon>
        <taxon>Bacteroidota</taxon>
        <taxon>Flavobacteriia</taxon>
        <taxon>Flavobacteriales</taxon>
        <taxon>Flavobacteriaceae</taxon>
        <taxon>Flavobacterium</taxon>
    </lineage>
</organism>
<keyword evidence="1" id="KW-1133">Transmembrane helix</keyword>
<keyword evidence="1" id="KW-0812">Transmembrane</keyword>
<keyword evidence="2" id="KW-0732">Signal</keyword>
<evidence type="ECO:0000256" key="2">
    <source>
        <dbReference type="SAM" id="SignalP"/>
    </source>
</evidence>
<feature type="chain" id="PRO_5009444522" description="DUF3999 domain-containing protein" evidence="2">
    <location>
        <begin position="29"/>
        <end position="418"/>
    </location>
</feature>
<dbReference type="AlphaFoldDB" id="A0A1D9PB47"/>
<name>A0A1D9PB47_9FLAO</name>
<dbReference type="KEGG" id="fcm:BIW12_10270"/>
<evidence type="ECO:0000313" key="3">
    <source>
        <dbReference type="EMBL" id="AOZ99789.1"/>
    </source>
</evidence>
<dbReference type="Proteomes" id="UP000178198">
    <property type="component" value="Chromosome"/>
</dbReference>
<keyword evidence="1" id="KW-0472">Membrane</keyword>
<reference evidence="3 4" key="1">
    <citation type="submission" date="2016-10" db="EMBL/GenBank/DDBJ databases">
        <title>Complete Genome Sequence of Flavobacterium sp. PK15.</title>
        <authorList>
            <person name="Ekwe A."/>
            <person name="Kim S.B."/>
        </authorList>
    </citation>
    <scope>NUCLEOTIDE SEQUENCE [LARGE SCALE GENOMIC DNA]</scope>
    <source>
        <strain evidence="3 4">PK15</strain>
    </source>
</reference>
<proteinExistence type="predicted"/>
<evidence type="ECO:0000256" key="1">
    <source>
        <dbReference type="SAM" id="Phobius"/>
    </source>
</evidence>
<evidence type="ECO:0008006" key="5">
    <source>
        <dbReference type="Google" id="ProtNLM"/>
    </source>
</evidence>
<evidence type="ECO:0000313" key="4">
    <source>
        <dbReference type="Proteomes" id="UP000178198"/>
    </source>
</evidence>
<sequence length="418" mass="47783">MIIKTTPTMKLNKFLAFLILLLTNGILAQSNTTAKINAVAKNGLHKMSLPSEIRSFSKEDLSDFRILDPNGTEVPYYILQGNMESKSSSFSEFKILSRTAIPKKETTIIFENDKTSISEIALSINNSDVRKPYSISGSNDQKEWFGLVNKAVLSELENSEAVSVFKTIPLPLSSYRYLKIDLNDSISLPINILKIGYFTHKINAADLIEIKTSSIKTMQIQAQKKTLIHVAFKYPQIVNQIHFTVSNPNLFQRNARIFVNKKTVIKHKTKSYQETLSNFELNSNQKNIFTIQQLFEKDFFIEIENHDNQPLTFAKIQFFQNPITVIADLKANETYNIQTGNPKLNQPEYDLENFKNNINTDLPEATIHDIQHLTAKENKIKTQSFWQQAWFMWLCIGLGGIAIVFFTANLVKDMKKHS</sequence>
<dbReference type="EMBL" id="CP017774">
    <property type="protein sequence ID" value="AOZ99789.1"/>
    <property type="molecule type" value="Genomic_DNA"/>
</dbReference>
<feature type="signal peptide" evidence="2">
    <location>
        <begin position="1"/>
        <end position="28"/>
    </location>
</feature>
<feature type="transmembrane region" description="Helical" evidence="1">
    <location>
        <begin position="390"/>
        <end position="411"/>
    </location>
</feature>
<keyword evidence="4" id="KW-1185">Reference proteome</keyword>
<protein>
    <recommendedName>
        <fullName evidence="5">DUF3999 domain-containing protein</fullName>
    </recommendedName>
</protein>
<gene>
    <name evidence="3" type="ORF">BIW12_10270</name>
</gene>
<dbReference type="STRING" id="1306519.BIW12_10270"/>
<accession>A0A1D9PB47</accession>